<organism evidence="5 6">
    <name type="scientific">Natronosporangium hydrolyticum</name>
    <dbReference type="NCBI Taxonomy" id="2811111"/>
    <lineage>
        <taxon>Bacteria</taxon>
        <taxon>Bacillati</taxon>
        <taxon>Actinomycetota</taxon>
        <taxon>Actinomycetes</taxon>
        <taxon>Micromonosporales</taxon>
        <taxon>Micromonosporaceae</taxon>
        <taxon>Natronosporangium</taxon>
    </lineage>
</organism>
<dbReference type="GO" id="GO:0043565">
    <property type="term" value="F:sequence-specific DNA binding"/>
    <property type="evidence" value="ECO:0007669"/>
    <property type="project" value="InterPro"/>
</dbReference>
<evidence type="ECO:0000256" key="3">
    <source>
        <dbReference type="ARBA" id="ARBA00023163"/>
    </source>
</evidence>
<dbReference type="AlphaFoldDB" id="A0A895Y9R7"/>
<dbReference type="RefSeq" id="WP_239676624.1">
    <property type="nucleotide sequence ID" value="NZ_CP070499.1"/>
</dbReference>
<dbReference type="PROSITE" id="PS01124">
    <property type="entry name" value="HTH_ARAC_FAMILY_2"/>
    <property type="match status" value="1"/>
</dbReference>
<proteinExistence type="predicted"/>
<keyword evidence="6" id="KW-1185">Reference proteome</keyword>
<dbReference type="PANTHER" id="PTHR43130">
    <property type="entry name" value="ARAC-FAMILY TRANSCRIPTIONAL REGULATOR"/>
    <property type="match status" value="1"/>
</dbReference>
<evidence type="ECO:0000256" key="2">
    <source>
        <dbReference type="ARBA" id="ARBA00023125"/>
    </source>
</evidence>
<evidence type="ECO:0000313" key="5">
    <source>
        <dbReference type="EMBL" id="QSB14487.1"/>
    </source>
</evidence>
<dbReference type="SUPFAM" id="SSF46689">
    <property type="entry name" value="Homeodomain-like"/>
    <property type="match status" value="2"/>
</dbReference>
<dbReference type="KEGG" id="nhy:JQS43_23890"/>
<dbReference type="InterPro" id="IPR018060">
    <property type="entry name" value="HTH_AraC"/>
</dbReference>
<dbReference type="InterPro" id="IPR009057">
    <property type="entry name" value="Homeodomain-like_sf"/>
</dbReference>
<dbReference type="Pfam" id="PF01965">
    <property type="entry name" value="DJ-1_PfpI"/>
    <property type="match status" value="1"/>
</dbReference>
<name>A0A895Y9R7_9ACTN</name>
<evidence type="ECO:0000313" key="6">
    <source>
        <dbReference type="Proteomes" id="UP000662857"/>
    </source>
</evidence>
<evidence type="ECO:0000259" key="4">
    <source>
        <dbReference type="PROSITE" id="PS01124"/>
    </source>
</evidence>
<dbReference type="Gene3D" id="1.10.10.60">
    <property type="entry name" value="Homeodomain-like"/>
    <property type="match status" value="1"/>
</dbReference>
<dbReference type="EMBL" id="CP070499">
    <property type="protein sequence ID" value="QSB14487.1"/>
    <property type="molecule type" value="Genomic_DNA"/>
</dbReference>
<feature type="domain" description="HTH araC/xylS-type" evidence="4">
    <location>
        <begin position="220"/>
        <end position="318"/>
    </location>
</feature>
<dbReference type="InterPro" id="IPR002818">
    <property type="entry name" value="DJ-1/PfpI"/>
</dbReference>
<dbReference type="InterPro" id="IPR018062">
    <property type="entry name" value="HTH_AraC-typ_CS"/>
</dbReference>
<dbReference type="Pfam" id="PF12833">
    <property type="entry name" value="HTH_18"/>
    <property type="match status" value="1"/>
</dbReference>
<dbReference type="SUPFAM" id="SSF52317">
    <property type="entry name" value="Class I glutamine amidotransferase-like"/>
    <property type="match status" value="1"/>
</dbReference>
<dbReference type="Gene3D" id="3.40.50.880">
    <property type="match status" value="1"/>
</dbReference>
<keyword evidence="3" id="KW-0804">Transcription</keyword>
<protein>
    <submittedName>
        <fullName evidence="5">Helix-turn-helix domain-containing protein</fullName>
    </submittedName>
</protein>
<keyword evidence="2" id="KW-0238">DNA-binding</keyword>
<dbReference type="PROSITE" id="PS00041">
    <property type="entry name" value="HTH_ARAC_FAMILY_1"/>
    <property type="match status" value="1"/>
</dbReference>
<gene>
    <name evidence="5" type="ORF">JQS43_23890</name>
</gene>
<reference evidence="5" key="1">
    <citation type="submission" date="2021-02" db="EMBL/GenBank/DDBJ databases">
        <title>Natrosporangium hydrolyticum gen. nov., sp. nov, a haloalkaliphilic actinobacterium from a soda solonchak soil.</title>
        <authorList>
            <person name="Sorokin D.Y."/>
            <person name="Khijniak T.V."/>
            <person name="Zakharycheva A.P."/>
            <person name="Boueva O.V."/>
            <person name="Ariskina E.V."/>
            <person name="Hahnke R.L."/>
            <person name="Bunk B."/>
            <person name="Sproer C."/>
            <person name="Schumann P."/>
            <person name="Evtushenko L.I."/>
            <person name="Kublanov I.V."/>
        </authorList>
    </citation>
    <scope>NUCLEOTIDE SEQUENCE</scope>
    <source>
        <strain evidence="5">DSM 106523</strain>
    </source>
</reference>
<sequence>MAVSTPFRRVVAYAPERVASFSLGIISEVFGYDRTDRGMPGFEFTLCARQPGPMRTDTGVTIVVEHGLDRLADADLVIVLPWEEHEVAPGDALTAALHAAVDRGAIVAGTCTGSVTLAAAGLLTGRRATTHWRWAGEFARRFPAVTVEPDMLYVDEGRIVTAAGAASAVDMSLYLLRREHGAAVANAFARDMVVPPHREGGQAQFVAAPVPDGCEDDRLADVLAWARAHLDQPLTVPQLAARALMSPRSFARRFRAATGTTPRAWLLGQRLLRAEELLEAGTLAIEEVARRTGFGTSAALREQFLRRRGVPPRDYRRTFAAR</sequence>
<dbReference type="SMART" id="SM00342">
    <property type="entry name" value="HTH_ARAC"/>
    <property type="match status" value="1"/>
</dbReference>
<dbReference type="CDD" id="cd03137">
    <property type="entry name" value="GATase1_AraC_1"/>
    <property type="match status" value="1"/>
</dbReference>
<dbReference type="InterPro" id="IPR052158">
    <property type="entry name" value="INH-QAR"/>
</dbReference>
<dbReference type="GO" id="GO:0003700">
    <property type="term" value="F:DNA-binding transcription factor activity"/>
    <property type="evidence" value="ECO:0007669"/>
    <property type="project" value="InterPro"/>
</dbReference>
<dbReference type="InterPro" id="IPR029062">
    <property type="entry name" value="Class_I_gatase-like"/>
</dbReference>
<dbReference type="Proteomes" id="UP000662857">
    <property type="component" value="Chromosome"/>
</dbReference>
<dbReference type="PANTHER" id="PTHR43130:SF3">
    <property type="entry name" value="HTH-TYPE TRANSCRIPTIONAL REGULATOR RV1931C"/>
    <property type="match status" value="1"/>
</dbReference>
<keyword evidence="1" id="KW-0805">Transcription regulation</keyword>
<evidence type="ECO:0000256" key="1">
    <source>
        <dbReference type="ARBA" id="ARBA00023015"/>
    </source>
</evidence>
<accession>A0A895Y9R7</accession>